<feature type="binding site" evidence="7">
    <location>
        <position position="107"/>
    </location>
    <ligand>
        <name>Zn(2+)</name>
        <dbReference type="ChEBI" id="CHEBI:29105"/>
    </ligand>
</feature>
<feature type="binding site" evidence="7">
    <location>
        <position position="42"/>
    </location>
    <ligand>
        <name>Zn(2+)</name>
        <dbReference type="ChEBI" id="CHEBI:29105"/>
    </ligand>
</feature>
<dbReference type="GO" id="GO:0008270">
    <property type="term" value="F:zinc ion binding"/>
    <property type="evidence" value="ECO:0007669"/>
    <property type="project" value="UniProtKB-UniRule"/>
</dbReference>
<comment type="cofactor">
    <cofactor evidence="7">
        <name>Zn(2+)</name>
        <dbReference type="ChEBI" id="CHEBI:29105"/>
    </cofactor>
    <text evidence="7">Binds 1 zinc ion per subunit.</text>
</comment>
<dbReference type="EC" id="4.2.1.1" evidence="2 8"/>
<dbReference type="PANTHER" id="PTHR11002">
    <property type="entry name" value="CARBONIC ANHYDRASE"/>
    <property type="match status" value="1"/>
</dbReference>
<feature type="binding site" evidence="7">
    <location>
        <position position="40"/>
    </location>
    <ligand>
        <name>Zn(2+)</name>
        <dbReference type="ChEBI" id="CHEBI:29105"/>
    </ligand>
</feature>
<dbReference type="AlphaFoldDB" id="C1BUB7"/>
<dbReference type="SMART" id="SM00947">
    <property type="entry name" value="Pro_CA"/>
    <property type="match status" value="1"/>
</dbReference>
<evidence type="ECO:0000256" key="5">
    <source>
        <dbReference type="ARBA" id="ARBA00023239"/>
    </source>
</evidence>
<feature type="binding site" evidence="7">
    <location>
        <position position="104"/>
    </location>
    <ligand>
        <name>Zn(2+)</name>
        <dbReference type="ChEBI" id="CHEBI:29105"/>
    </ligand>
</feature>
<dbReference type="Pfam" id="PF00484">
    <property type="entry name" value="Pro_CA"/>
    <property type="match status" value="1"/>
</dbReference>
<reference evidence="9" key="1">
    <citation type="submission" date="2009-06" db="EMBL/GenBank/DDBJ databases">
        <title>Lepeophtheirus salmonis ESTs and full-length cDNAs.</title>
        <authorList>
            <person name="Yasuike M."/>
            <person name="von Schalburg K."/>
            <person name="Cooper G."/>
            <person name="Leong J."/>
            <person name="Jones S.R.M."/>
            <person name="Koop B.F."/>
        </authorList>
    </citation>
    <scope>NUCLEOTIDE SEQUENCE</scope>
    <source>
        <strain evidence="9">Pacific form</strain>
        <tissue evidence="9">Whole</tissue>
    </source>
</reference>
<dbReference type="EMBL" id="BT078196">
    <property type="protein sequence ID" value="ACO12620.1"/>
    <property type="molecule type" value="mRNA"/>
</dbReference>
<keyword evidence="4 7" id="KW-0862">Zinc</keyword>
<comment type="similarity">
    <text evidence="1 8">Belongs to the beta-class carbonic anhydrase family.</text>
</comment>
<dbReference type="InterPro" id="IPR001765">
    <property type="entry name" value="Carbonic_anhydrase"/>
</dbReference>
<dbReference type="InterPro" id="IPR036874">
    <property type="entry name" value="Carbonic_anhydrase_sf"/>
</dbReference>
<keyword evidence="5 8" id="KW-0456">Lyase</keyword>
<accession>C1BUB7</accession>
<sequence length="251" mass="28471">MEKVFRGIIRYKNAYKDDVFTKLSKIKESGSSPSTVLFTCMDARIHPNVIMNSNVGDVFTVRNPGNIVPNASYVANSRTPAPEPAGLELGCVVNSIKNVVVCGHFDCKAMIALQSFGDSKGCSEFDVMQSPLKAWLQRNGMVSFKRFCEMKKMGKEDSLIFMKNTKHEFEARIDSQLDEADQLSQINTLVQMENIYSYDFMKNRIDDKTAFVHGLWFSLTTGDVHYFLKNEKVFINVSEDNIDNLVQRSEE</sequence>
<dbReference type="GO" id="GO:0004089">
    <property type="term" value="F:carbonate dehydratase activity"/>
    <property type="evidence" value="ECO:0007669"/>
    <property type="project" value="UniProtKB-UniRule"/>
</dbReference>
<evidence type="ECO:0000313" key="9">
    <source>
        <dbReference type="EMBL" id="ACO12620.1"/>
    </source>
</evidence>
<dbReference type="OrthoDB" id="10020193at2759"/>
<evidence type="ECO:0000256" key="3">
    <source>
        <dbReference type="ARBA" id="ARBA00022723"/>
    </source>
</evidence>
<gene>
    <name evidence="9" type="primary">CYNT</name>
</gene>
<evidence type="ECO:0000256" key="8">
    <source>
        <dbReference type="RuleBase" id="RU003956"/>
    </source>
</evidence>
<keyword evidence="3 7" id="KW-0479">Metal-binding</keyword>
<dbReference type="Gene3D" id="3.40.1050.10">
    <property type="entry name" value="Carbonic anhydrase"/>
    <property type="match status" value="1"/>
</dbReference>
<dbReference type="SUPFAM" id="SSF53056">
    <property type="entry name" value="beta-carbonic anhydrase, cab"/>
    <property type="match status" value="1"/>
</dbReference>
<comment type="catalytic activity">
    <reaction evidence="6 8">
        <text>hydrogencarbonate + H(+) = CO2 + H2O</text>
        <dbReference type="Rhea" id="RHEA:10748"/>
        <dbReference type="ChEBI" id="CHEBI:15377"/>
        <dbReference type="ChEBI" id="CHEBI:15378"/>
        <dbReference type="ChEBI" id="CHEBI:16526"/>
        <dbReference type="ChEBI" id="CHEBI:17544"/>
        <dbReference type="EC" id="4.2.1.1"/>
    </reaction>
</comment>
<evidence type="ECO:0000256" key="6">
    <source>
        <dbReference type="ARBA" id="ARBA00048348"/>
    </source>
</evidence>
<organism evidence="9">
    <name type="scientific">Lepeophtheirus salmonis</name>
    <name type="common">Salmon louse</name>
    <name type="synonym">Caligus salmonis</name>
    <dbReference type="NCBI Taxonomy" id="72036"/>
    <lineage>
        <taxon>Eukaryota</taxon>
        <taxon>Metazoa</taxon>
        <taxon>Ecdysozoa</taxon>
        <taxon>Arthropoda</taxon>
        <taxon>Crustacea</taxon>
        <taxon>Multicrustacea</taxon>
        <taxon>Hexanauplia</taxon>
        <taxon>Copepoda</taxon>
        <taxon>Siphonostomatoida</taxon>
        <taxon>Caligidae</taxon>
        <taxon>Lepeophtheirus</taxon>
    </lineage>
</organism>
<proteinExistence type="evidence at transcript level"/>
<name>C1BUB7_LEPSM</name>
<evidence type="ECO:0000256" key="2">
    <source>
        <dbReference type="ARBA" id="ARBA00012925"/>
    </source>
</evidence>
<evidence type="ECO:0000256" key="1">
    <source>
        <dbReference type="ARBA" id="ARBA00006217"/>
    </source>
</evidence>
<comment type="function">
    <text evidence="8">Reversible hydration of carbon dioxide.</text>
</comment>
<evidence type="ECO:0000256" key="7">
    <source>
        <dbReference type="PIRSR" id="PIRSR601765-1"/>
    </source>
</evidence>
<protein>
    <recommendedName>
        <fullName evidence="2 8">Carbonic anhydrase</fullName>
        <ecNumber evidence="2 8">4.2.1.1</ecNumber>
    </recommendedName>
    <alternativeName>
        <fullName evidence="8">Carbonate dehydratase</fullName>
    </alternativeName>
</protein>
<evidence type="ECO:0000256" key="4">
    <source>
        <dbReference type="ARBA" id="ARBA00022833"/>
    </source>
</evidence>
<dbReference type="PANTHER" id="PTHR11002:SF76">
    <property type="entry name" value="CARBONIC ANHYDRASE"/>
    <property type="match status" value="1"/>
</dbReference>